<dbReference type="InterPro" id="IPR053274">
    <property type="entry name" value="Fluconazole_resistance"/>
</dbReference>
<dbReference type="OrthoDB" id="5576875at2759"/>
<dbReference type="HOGENOM" id="CLU_092540_0_0_1"/>
<feature type="region of interest" description="Disordered" evidence="1">
    <location>
        <begin position="84"/>
        <end position="125"/>
    </location>
</feature>
<dbReference type="STRING" id="1071382.H2ANR7"/>
<dbReference type="PANTHER" id="PTHR28065">
    <property type="entry name" value="FREQUENIN"/>
    <property type="match status" value="1"/>
</dbReference>
<dbReference type="GeneID" id="13886159"/>
<evidence type="ECO:0000256" key="1">
    <source>
        <dbReference type="SAM" id="MobiDB-lite"/>
    </source>
</evidence>
<protein>
    <submittedName>
        <fullName evidence="4">Uncharacterized protein</fullName>
    </submittedName>
</protein>
<keyword evidence="5" id="KW-1185">Reference proteome</keyword>
<dbReference type="InterPro" id="IPR053969">
    <property type="entry name" value="Lock_Gag1-like"/>
</dbReference>
<dbReference type="eggNOG" id="ENOG502S6I5">
    <property type="taxonomic scope" value="Eukaryota"/>
</dbReference>
<dbReference type="Pfam" id="PF13259">
    <property type="entry name" value="clamp_Gag1-like"/>
    <property type="match status" value="1"/>
</dbReference>
<dbReference type="InterPro" id="IPR025124">
    <property type="entry name" value="Gag1-like_clamp"/>
</dbReference>
<reference evidence="4 5" key="1">
    <citation type="journal article" date="2011" name="Proc. Natl. Acad. Sci. U.S.A.">
        <title>Evolutionary erosion of yeast sex chromosomes by mating-type switching accidents.</title>
        <authorList>
            <person name="Gordon J.L."/>
            <person name="Armisen D."/>
            <person name="Proux-Wera E."/>
            <person name="Oheigeartaigh S.S."/>
            <person name="Byrne K.P."/>
            <person name="Wolfe K.H."/>
        </authorList>
    </citation>
    <scope>NUCLEOTIDE SEQUENCE [LARGE SCALE GENOMIC DNA]</scope>
    <source>
        <strain evidence="5">ATCC 22294 / BCRC 22015 / CBS 2517 / CECT 1963 / NBRC 1671 / NRRL Y-8276</strain>
    </source>
</reference>
<evidence type="ECO:0000259" key="2">
    <source>
        <dbReference type="Pfam" id="PF13259"/>
    </source>
</evidence>
<sequence length="237" mass="27428">MNNKNTSLKSMFHYPFHRWKVFLKKIAHETLNSLEENGSSSSDEKIDSLFAEQKSIWNKASSTERDSKASMSFSIKRFNTRQGGGNLEMKLSDEPTEEFTTSSNVQNADDTSDEDEEAAEEDRNSFNNVTFDNYDSVKECGKLRKLVGEPFHQGEMIWNQRRTLWSQDLTKLTPEQLRERREKFSSVPKDCYTRIYKKLVVDDKPLRDPVNLQDAIKIINAGWIETQKWENAAKGLA</sequence>
<evidence type="ECO:0000313" key="4">
    <source>
        <dbReference type="EMBL" id="CCF56017.1"/>
    </source>
</evidence>
<feature type="compositionally biased region" description="Polar residues" evidence="1">
    <location>
        <begin position="98"/>
        <end position="107"/>
    </location>
</feature>
<dbReference type="RefSeq" id="XP_003955152.1">
    <property type="nucleotide sequence ID" value="XM_003955103.1"/>
</dbReference>
<dbReference type="FunCoup" id="H2ANR7">
    <property type="interactions" value="35"/>
</dbReference>
<evidence type="ECO:0000259" key="3">
    <source>
        <dbReference type="Pfam" id="PF22991"/>
    </source>
</evidence>
<feature type="compositionally biased region" description="Acidic residues" evidence="1">
    <location>
        <begin position="110"/>
        <end position="120"/>
    </location>
</feature>
<feature type="domain" description="Gag1-like lock" evidence="3">
    <location>
        <begin position="8"/>
        <end position="50"/>
    </location>
</feature>
<dbReference type="PANTHER" id="PTHR28065:SF1">
    <property type="entry name" value="DUF4050 DOMAIN-CONTAINING PROTEIN"/>
    <property type="match status" value="1"/>
</dbReference>
<evidence type="ECO:0000313" key="5">
    <source>
        <dbReference type="Proteomes" id="UP000005220"/>
    </source>
</evidence>
<gene>
    <name evidence="4" type="primary">KAFR0A05820</name>
    <name evidence="4" type="ORF">KAFR_0A05820</name>
</gene>
<accession>H2ANR7</accession>
<dbReference type="EMBL" id="HE650821">
    <property type="protein sequence ID" value="CCF56017.1"/>
    <property type="molecule type" value="Genomic_DNA"/>
</dbReference>
<dbReference type="Proteomes" id="UP000005220">
    <property type="component" value="Chromosome 1"/>
</dbReference>
<feature type="domain" description="Gag1-like clamp" evidence="2">
    <location>
        <begin position="152"/>
        <end position="230"/>
    </location>
</feature>
<dbReference type="Pfam" id="PF22991">
    <property type="entry name" value="Lock_Gag1-like"/>
    <property type="match status" value="1"/>
</dbReference>
<proteinExistence type="predicted"/>
<dbReference type="KEGG" id="kaf:KAFR_0A05820"/>
<dbReference type="InParanoid" id="H2ANR7"/>
<name>H2ANR7_KAZAF</name>
<dbReference type="AlphaFoldDB" id="H2ANR7"/>
<organism evidence="4 5">
    <name type="scientific">Kazachstania africana (strain ATCC 22294 / BCRC 22015 / CBS 2517 / CECT 1963 / NBRC 1671 / NRRL Y-8276)</name>
    <name type="common">Yeast</name>
    <name type="synonym">Kluyveromyces africanus</name>
    <dbReference type="NCBI Taxonomy" id="1071382"/>
    <lineage>
        <taxon>Eukaryota</taxon>
        <taxon>Fungi</taxon>
        <taxon>Dikarya</taxon>
        <taxon>Ascomycota</taxon>
        <taxon>Saccharomycotina</taxon>
        <taxon>Saccharomycetes</taxon>
        <taxon>Saccharomycetales</taxon>
        <taxon>Saccharomycetaceae</taxon>
        <taxon>Kazachstania</taxon>
    </lineage>
</organism>